<evidence type="ECO:0000313" key="4">
    <source>
        <dbReference type="Proteomes" id="UP000198771"/>
    </source>
</evidence>
<dbReference type="OrthoDB" id="5470844at2"/>
<reference evidence="3 4" key="1">
    <citation type="submission" date="2016-10" db="EMBL/GenBank/DDBJ databases">
        <authorList>
            <person name="de Groot N.N."/>
        </authorList>
    </citation>
    <scope>NUCLEOTIDE SEQUENCE [LARGE SCALE GENOMIC DNA]</scope>
    <source>
        <strain evidence="3 4">ASO4-2</strain>
    </source>
</reference>
<feature type="transmembrane region" description="Helical" evidence="2">
    <location>
        <begin position="180"/>
        <end position="201"/>
    </location>
</feature>
<dbReference type="EMBL" id="FMXO01000016">
    <property type="protein sequence ID" value="SDB53420.1"/>
    <property type="molecule type" value="Genomic_DNA"/>
</dbReference>
<organism evidence="3 4">
    <name type="scientific">Desulfonatronum thiosulfatophilum</name>
    <dbReference type="NCBI Taxonomy" id="617002"/>
    <lineage>
        <taxon>Bacteria</taxon>
        <taxon>Pseudomonadati</taxon>
        <taxon>Thermodesulfobacteriota</taxon>
        <taxon>Desulfovibrionia</taxon>
        <taxon>Desulfovibrionales</taxon>
        <taxon>Desulfonatronaceae</taxon>
        <taxon>Desulfonatronum</taxon>
    </lineage>
</organism>
<proteinExistence type="predicted"/>
<keyword evidence="1" id="KW-0175">Coiled coil</keyword>
<evidence type="ECO:0000313" key="3">
    <source>
        <dbReference type="EMBL" id="SDB53420.1"/>
    </source>
</evidence>
<keyword evidence="4" id="KW-1185">Reference proteome</keyword>
<keyword evidence="2" id="KW-0472">Membrane</keyword>
<keyword evidence="2" id="KW-1133">Transmembrane helix</keyword>
<evidence type="ECO:0000256" key="1">
    <source>
        <dbReference type="SAM" id="Coils"/>
    </source>
</evidence>
<dbReference type="Proteomes" id="UP000198771">
    <property type="component" value="Unassembled WGS sequence"/>
</dbReference>
<gene>
    <name evidence="3" type="ORF">SAMN05660653_02645</name>
</gene>
<evidence type="ECO:0000256" key="2">
    <source>
        <dbReference type="SAM" id="Phobius"/>
    </source>
</evidence>
<accession>A0A1G6E7W9</accession>
<dbReference type="RefSeq" id="WP_092122698.1">
    <property type="nucleotide sequence ID" value="NZ_FMXO01000016.1"/>
</dbReference>
<keyword evidence="2" id="KW-0812">Transmembrane</keyword>
<name>A0A1G6E7W9_9BACT</name>
<sequence length="203" mass="23449">MSLEQHVETLNSLERKMDEISTMAREMMRRNEMAQDLAKDLNIVGNAAMFSLQEELELENVQVDGRELRQMLILFLKNIHNINYAMRQLEAVAELGKESYDTIRGLLLDYIERATEWEKKGYFQSAAKSVDIMARMHESMPRDTLDRLERSAPEIIGLLADLADPETIKQTRQMLRMQKYLVPALVTAWVVPVGLLVLILLRT</sequence>
<protein>
    <submittedName>
        <fullName evidence="3">Uncharacterized protein</fullName>
    </submittedName>
</protein>
<feature type="coiled-coil region" evidence="1">
    <location>
        <begin position="3"/>
        <end position="30"/>
    </location>
</feature>
<dbReference type="AlphaFoldDB" id="A0A1G6E7W9"/>